<organism evidence="2 3">
    <name type="scientific">Amylolactobacillus amylotrophicus DSM 20534</name>
    <dbReference type="NCBI Taxonomy" id="1423722"/>
    <lineage>
        <taxon>Bacteria</taxon>
        <taxon>Bacillati</taxon>
        <taxon>Bacillota</taxon>
        <taxon>Bacilli</taxon>
        <taxon>Lactobacillales</taxon>
        <taxon>Lactobacillaceae</taxon>
        <taxon>Amylolactobacillus</taxon>
    </lineage>
</organism>
<evidence type="ECO:0000256" key="1">
    <source>
        <dbReference type="SAM" id="Phobius"/>
    </source>
</evidence>
<keyword evidence="3" id="KW-1185">Reference proteome</keyword>
<proteinExistence type="predicted"/>
<feature type="transmembrane region" description="Helical" evidence="1">
    <location>
        <begin position="123"/>
        <end position="145"/>
    </location>
</feature>
<dbReference type="Gene3D" id="1.10.1760.20">
    <property type="match status" value="1"/>
</dbReference>
<feature type="transmembrane region" description="Helical" evidence="1">
    <location>
        <begin position="31"/>
        <end position="54"/>
    </location>
</feature>
<dbReference type="RefSeq" id="WP_056946884.1">
    <property type="nucleotide sequence ID" value="NZ_AZCV01000009.1"/>
</dbReference>
<evidence type="ECO:0000313" key="2">
    <source>
        <dbReference type="EMBL" id="KRK36913.1"/>
    </source>
</evidence>
<dbReference type="EMBL" id="AZCV01000009">
    <property type="protein sequence ID" value="KRK36913.1"/>
    <property type="molecule type" value="Genomic_DNA"/>
</dbReference>
<sequence>MRNQNTFNLTLIAIFTAIIFLQAFVPNLGYIVIVPTLPAITTIVLTVSIGGSLLGPCQGAILGLIWGLISLYMAYTRATDPITLLLFQNPVIAVVPRALVGVLSGLVAQALKKGKYQKLGLSLSGVVGALTNTLFVILLSSLFYLGNPDKLTTQLGNINQGNPLIVILLIALGLNGVLEALAGAVVTPIIVAPLRRVLGHFRNR</sequence>
<gene>
    <name evidence="2" type="ORF">FC62_GL001573</name>
</gene>
<dbReference type="GO" id="GO:0022857">
    <property type="term" value="F:transmembrane transporter activity"/>
    <property type="evidence" value="ECO:0007669"/>
    <property type="project" value="InterPro"/>
</dbReference>
<keyword evidence="1" id="KW-1133">Transmembrane helix</keyword>
<dbReference type="AlphaFoldDB" id="A0A0R1GZY0"/>
<dbReference type="PATRIC" id="fig|1423722.3.peg.1606"/>
<dbReference type="Pfam" id="PF12822">
    <property type="entry name" value="ECF_trnsprt"/>
    <property type="match status" value="1"/>
</dbReference>
<keyword evidence="1" id="KW-0812">Transmembrane</keyword>
<comment type="caution">
    <text evidence="2">The sequence shown here is derived from an EMBL/GenBank/DDBJ whole genome shotgun (WGS) entry which is preliminary data.</text>
</comment>
<protein>
    <submittedName>
        <fullName evidence="2">Integral membrane protein</fullName>
    </submittedName>
</protein>
<feature type="transmembrane region" description="Helical" evidence="1">
    <location>
        <begin position="165"/>
        <end position="194"/>
    </location>
</feature>
<keyword evidence="1" id="KW-0472">Membrane</keyword>
<evidence type="ECO:0000313" key="3">
    <source>
        <dbReference type="Proteomes" id="UP000050909"/>
    </source>
</evidence>
<feature type="transmembrane region" description="Helical" evidence="1">
    <location>
        <begin position="7"/>
        <end position="25"/>
    </location>
</feature>
<reference evidence="2 3" key="1">
    <citation type="journal article" date="2015" name="Genome Announc.">
        <title>Expanding the biotechnology potential of lactobacilli through comparative genomics of 213 strains and associated genera.</title>
        <authorList>
            <person name="Sun Z."/>
            <person name="Harris H.M."/>
            <person name="McCann A."/>
            <person name="Guo C."/>
            <person name="Argimon S."/>
            <person name="Zhang W."/>
            <person name="Yang X."/>
            <person name="Jeffery I.B."/>
            <person name="Cooney J.C."/>
            <person name="Kagawa T.F."/>
            <person name="Liu W."/>
            <person name="Song Y."/>
            <person name="Salvetti E."/>
            <person name="Wrobel A."/>
            <person name="Rasinkangas P."/>
            <person name="Parkhill J."/>
            <person name="Rea M.C."/>
            <person name="O'Sullivan O."/>
            <person name="Ritari J."/>
            <person name="Douillard F.P."/>
            <person name="Paul Ross R."/>
            <person name="Yang R."/>
            <person name="Briner A.E."/>
            <person name="Felis G.E."/>
            <person name="de Vos W.M."/>
            <person name="Barrangou R."/>
            <person name="Klaenhammer T.R."/>
            <person name="Caufield P.W."/>
            <person name="Cui Y."/>
            <person name="Zhang H."/>
            <person name="O'Toole P.W."/>
        </authorList>
    </citation>
    <scope>NUCLEOTIDE SEQUENCE [LARGE SCALE GENOMIC DNA]</scope>
    <source>
        <strain evidence="2 3">DSM 20534</strain>
    </source>
</reference>
<feature type="transmembrane region" description="Helical" evidence="1">
    <location>
        <begin position="90"/>
        <end position="111"/>
    </location>
</feature>
<name>A0A0R1GZY0_9LACO</name>
<dbReference type="InterPro" id="IPR024529">
    <property type="entry name" value="ECF_trnsprt_substrate-spec"/>
</dbReference>
<accession>A0A0R1GZY0</accession>
<dbReference type="Proteomes" id="UP000050909">
    <property type="component" value="Unassembled WGS sequence"/>
</dbReference>
<feature type="transmembrane region" description="Helical" evidence="1">
    <location>
        <begin position="61"/>
        <end position="78"/>
    </location>
</feature>